<comment type="caution">
    <text evidence="1">The sequence shown here is derived from an EMBL/GenBank/DDBJ whole genome shotgun (WGS) entry which is preliminary data.</text>
</comment>
<protein>
    <submittedName>
        <fullName evidence="1">Uncharacterized protein</fullName>
    </submittedName>
</protein>
<organism evidence="1 2">
    <name type="scientific">Salinibacillus xinjiangensis</name>
    <dbReference type="NCBI Taxonomy" id="1229268"/>
    <lineage>
        <taxon>Bacteria</taxon>
        <taxon>Bacillati</taxon>
        <taxon>Bacillota</taxon>
        <taxon>Bacilli</taxon>
        <taxon>Bacillales</taxon>
        <taxon>Bacillaceae</taxon>
        <taxon>Salinibacillus</taxon>
    </lineage>
</organism>
<reference evidence="1 2" key="1">
    <citation type="submission" date="2019-11" db="EMBL/GenBank/DDBJ databases">
        <authorList>
            <person name="Li J."/>
        </authorList>
    </citation>
    <scope>NUCLEOTIDE SEQUENCE [LARGE SCALE GENOMIC DNA]</scope>
    <source>
        <strain evidence="1 2">J4</strain>
    </source>
</reference>
<gene>
    <name evidence="1" type="ORF">GH754_11660</name>
</gene>
<evidence type="ECO:0000313" key="1">
    <source>
        <dbReference type="EMBL" id="MRG86965.1"/>
    </source>
</evidence>
<dbReference type="GO" id="GO:0030420">
    <property type="term" value="P:establishment of competence for transformation"/>
    <property type="evidence" value="ECO:0007669"/>
    <property type="project" value="InterPro"/>
</dbReference>
<name>A0A6G1X7T4_9BACI</name>
<keyword evidence="2" id="KW-1185">Reference proteome</keyword>
<dbReference type="Proteomes" id="UP000480185">
    <property type="component" value="Unassembled WGS sequence"/>
</dbReference>
<dbReference type="Pfam" id="PF06338">
    <property type="entry name" value="ComK"/>
    <property type="match status" value="1"/>
</dbReference>
<dbReference type="RefSeq" id="WP_153728863.1">
    <property type="nucleotide sequence ID" value="NZ_WJNH01000007.1"/>
</dbReference>
<evidence type="ECO:0000313" key="2">
    <source>
        <dbReference type="Proteomes" id="UP000480185"/>
    </source>
</evidence>
<accession>A0A6G1X7T4</accession>
<dbReference type="AlphaFoldDB" id="A0A6G1X7T4"/>
<proteinExistence type="predicted"/>
<dbReference type="EMBL" id="WJNH01000007">
    <property type="protein sequence ID" value="MRG86965.1"/>
    <property type="molecule type" value="Genomic_DNA"/>
</dbReference>
<sequence length="70" mass="8187">MTLLKKEYEITPFTLAVIPERIDDIRTGTRVLEEHNQYVLRYSPRKIMDNACKFFGSSLRGLKVMVVIKI</sequence>
<dbReference type="InterPro" id="IPR010461">
    <property type="entry name" value="ComK"/>
</dbReference>
<dbReference type="OrthoDB" id="2417337at2"/>